<sequence>MHQKFLKDPRLPFVECRYSQNSRSLFKVHMHNSVSIGAVDQGQVHYSIENRTITLGPGALALINPETLHCCNAVHTAERSYFMMHLDIDWCLTVQRSLWKIESFVPFATIRLDDLSLYNQYCLVMERLLAADVHQQEKEQLLVDMVCHIFINGCRPQQEQEQISADIDTLKHLLKEDLHKDLTLNSLAQSLNANPYTLLRKFKAQTGITPHAYRMNCRIDLAKKHLREGRDITDTALVCGFFDQSHFHRHFKAMTAATPHEYRVNFMQ</sequence>
<dbReference type="InterPro" id="IPR050204">
    <property type="entry name" value="AraC_XylS_family_regulators"/>
</dbReference>
<reference evidence="6 7" key="1">
    <citation type="submission" date="2016-11" db="EMBL/GenBank/DDBJ databases">
        <authorList>
            <person name="Jaros S."/>
            <person name="Januszkiewicz K."/>
            <person name="Wedrychowicz H."/>
        </authorList>
    </citation>
    <scope>NUCLEOTIDE SEQUENCE [LARGE SCALE GENOMIC DNA]</scope>
    <source>
        <strain evidence="6 7">DSM 9705</strain>
    </source>
</reference>
<feature type="domain" description="HTH araC/xylS-type" evidence="5">
    <location>
        <begin position="168"/>
        <end position="265"/>
    </location>
</feature>
<gene>
    <name evidence="6" type="ORF">SAMN02745124_00438</name>
</gene>
<dbReference type="RefSeq" id="WP_073373163.1">
    <property type="nucleotide sequence ID" value="NZ_FQXS01000001.1"/>
</dbReference>
<evidence type="ECO:0000313" key="7">
    <source>
        <dbReference type="Proteomes" id="UP000184139"/>
    </source>
</evidence>
<dbReference type="SUPFAM" id="SSF51215">
    <property type="entry name" value="Regulatory protein AraC"/>
    <property type="match status" value="1"/>
</dbReference>
<dbReference type="InterPro" id="IPR014710">
    <property type="entry name" value="RmlC-like_jellyroll"/>
</dbReference>
<dbReference type="Pfam" id="PF12833">
    <property type="entry name" value="HTH_18"/>
    <property type="match status" value="1"/>
</dbReference>
<protein>
    <submittedName>
        <fullName evidence="6">AraC-type DNA-binding protein</fullName>
    </submittedName>
</protein>
<dbReference type="InterPro" id="IPR003313">
    <property type="entry name" value="AraC-bd"/>
</dbReference>
<keyword evidence="7" id="KW-1185">Reference proteome</keyword>
<dbReference type="PANTHER" id="PTHR46796">
    <property type="entry name" value="HTH-TYPE TRANSCRIPTIONAL ACTIVATOR RHAS-RELATED"/>
    <property type="match status" value="1"/>
</dbReference>
<organism evidence="6 7">
    <name type="scientific">Desulfofustis glycolicus DSM 9705</name>
    <dbReference type="NCBI Taxonomy" id="1121409"/>
    <lineage>
        <taxon>Bacteria</taxon>
        <taxon>Pseudomonadati</taxon>
        <taxon>Thermodesulfobacteriota</taxon>
        <taxon>Desulfobulbia</taxon>
        <taxon>Desulfobulbales</taxon>
        <taxon>Desulfocapsaceae</taxon>
        <taxon>Desulfofustis</taxon>
    </lineage>
</organism>
<dbReference type="OrthoDB" id="9798003at2"/>
<dbReference type="EMBL" id="FQXS01000001">
    <property type="protein sequence ID" value="SHH39750.1"/>
    <property type="molecule type" value="Genomic_DNA"/>
</dbReference>
<dbReference type="Proteomes" id="UP000184139">
    <property type="component" value="Unassembled WGS sequence"/>
</dbReference>
<keyword evidence="1" id="KW-0805">Transcription regulation</keyword>
<dbReference type="Gene3D" id="2.60.120.10">
    <property type="entry name" value="Jelly Rolls"/>
    <property type="match status" value="1"/>
</dbReference>
<keyword evidence="3" id="KW-0010">Activator</keyword>
<dbReference type="STRING" id="1121409.SAMN02745124_00438"/>
<dbReference type="Gene3D" id="1.10.10.60">
    <property type="entry name" value="Homeodomain-like"/>
    <property type="match status" value="1"/>
</dbReference>
<evidence type="ECO:0000256" key="3">
    <source>
        <dbReference type="ARBA" id="ARBA00023159"/>
    </source>
</evidence>
<dbReference type="InterPro" id="IPR018060">
    <property type="entry name" value="HTH_AraC"/>
</dbReference>
<evidence type="ECO:0000259" key="5">
    <source>
        <dbReference type="PROSITE" id="PS01124"/>
    </source>
</evidence>
<dbReference type="AlphaFoldDB" id="A0A1M5SMR4"/>
<dbReference type="PROSITE" id="PS01124">
    <property type="entry name" value="HTH_ARAC_FAMILY_2"/>
    <property type="match status" value="1"/>
</dbReference>
<dbReference type="SUPFAM" id="SSF46689">
    <property type="entry name" value="Homeodomain-like"/>
    <property type="match status" value="2"/>
</dbReference>
<keyword evidence="2 6" id="KW-0238">DNA-binding</keyword>
<evidence type="ECO:0000256" key="1">
    <source>
        <dbReference type="ARBA" id="ARBA00023015"/>
    </source>
</evidence>
<name>A0A1M5SMR4_9BACT</name>
<dbReference type="InterPro" id="IPR009057">
    <property type="entry name" value="Homeodomain-like_sf"/>
</dbReference>
<evidence type="ECO:0000313" key="6">
    <source>
        <dbReference type="EMBL" id="SHH39750.1"/>
    </source>
</evidence>
<evidence type="ECO:0000256" key="2">
    <source>
        <dbReference type="ARBA" id="ARBA00023125"/>
    </source>
</evidence>
<dbReference type="InterPro" id="IPR037923">
    <property type="entry name" value="HTH-like"/>
</dbReference>
<evidence type="ECO:0000256" key="4">
    <source>
        <dbReference type="ARBA" id="ARBA00023163"/>
    </source>
</evidence>
<dbReference type="SMART" id="SM00342">
    <property type="entry name" value="HTH_ARAC"/>
    <property type="match status" value="1"/>
</dbReference>
<dbReference type="Pfam" id="PF02311">
    <property type="entry name" value="AraC_binding"/>
    <property type="match status" value="1"/>
</dbReference>
<proteinExistence type="predicted"/>
<dbReference type="PROSITE" id="PS00041">
    <property type="entry name" value="HTH_ARAC_FAMILY_1"/>
    <property type="match status" value="1"/>
</dbReference>
<dbReference type="InterPro" id="IPR018062">
    <property type="entry name" value="HTH_AraC-typ_CS"/>
</dbReference>
<accession>A0A1M5SMR4</accession>
<dbReference type="GO" id="GO:0003700">
    <property type="term" value="F:DNA-binding transcription factor activity"/>
    <property type="evidence" value="ECO:0007669"/>
    <property type="project" value="InterPro"/>
</dbReference>
<dbReference type="GO" id="GO:0043565">
    <property type="term" value="F:sequence-specific DNA binding"/>
    <property type="evidence" value="ECO:0007669"/>
    <property type="project" value="InterPro"/>
</dbReference>
<keyword evidence="4" id="KW-0804">Transcription</keyword>